<sequence length="156" mass="17701">MSISFSSTRMVGMDLDLRWYIDMYTRLHSDKMGFRTSRVLVCTIKYIRANQIRFSCDPSIMIKIDSDNNVTMILITLICQEICRYWTLETVIQHQADSSHSTPVIGLRKGSFGPRPCISWTGLSQITSALGESDITALGMREAQRRSGQQSQLSLN</sequence>
<dbReference type="EMBL" id="ML738295">
    <property type="protein sequence ID" value="KAE8319074.1"/>
    <property type="molecule type" value="Genomic_DNA"/>
</dbReference>
<name>A0A5N6WE37_9EURO</name>
<reference evidence="2" key="1">
    <citation type="submission" date="2019-04" db="EMBL/GenBank/DDBJ databases">
        <title>Friends and foes A comparative genomics studyof 23 Aspergillus species from section Flavi.</title>
        <authorList>
            <consortium name="DOE Joint Genome Institute"/>
            <person name="Kjaerbolling I."/>
            <person name="Vesth T."/>
            <person name="Frisvad J.C."/>
            <person name="Nybo J.L."/>
            <person name="Theobald S."/>
            <person name="Kildgaard S."/>
            <person name="Isbrandt T."/>
            <person name="Kuo A."/>
            <person name="Sato A."/>
            <person name="Lyhne E.K."/>
            <person name="Kogle M.E."/>
            <person name="Wiebenga A."/>
            <person name="Kun R.S."/>
            <person name="Lubbers R.J."/>
            <person name="Makela M.R."/>
            <person name="Barry K."/>
            <person name="Chovatia M."/>
            <person name="Clum A."/>
            <person name="Daum C."/>
            <person name="Haridas S."/>
            <person name="He G."/>
            <person name="LaButti K."/>
            <person name="Lipzen A."/>
            <person name="Mondo S."/>
            <person name="Riley R."/>
            <person name="Salamov A."/>
            <person name="Simmons B.A."/>
            <person name="Magnuson J.K."/>
            <person name="Henrissat B."/>
            <person name="Mortensen U.H."/>
            <person name="Larsen T.O."/>
            <person name="Devries R.P."/>
            <person name="Grigoriev I.V."/>
            <person name="Machida M."/>
            <person name="Baker S.E."/>
            <person name="Andersen M.R."/>
        </authorList>
    </citation>
    <scope>NUCLEOTIDE SEQUENCE [LARGE SCALE GENOMIC DNA]</scope>
    <source>
        <strain evidence="2">CBS 130015</strain>
    </source>
</reference>
<proteinExistence type="predicted"/>
<protein>
    <submittedName>
        <fullName evidence="1">Uncharacterized protein</fullName>
    </submittedName>
</protein>
<dbReference type="AlphaFoldDB" id="A0A5N6WE37"/>
<evidence type="ECO:0000313" key="1">
    <source>
        <dbReference type="EMBL" id="KAE8319074.1"/>
    </source>
</evidence>
<gene>
    <name evidence="1" type="ORF">BDV41DRAFT_288883</name>
</gene>
<dbReference type="Proteomes" id="UP000325433">
    <property type="component" value="Unassembled WGS sequence"/>
</dbReference>
<accession>A0A5N6WE37</accession>
<keyword evidence="2" id="KW-1185">Reference proteome</keyword>
<evidence type="ECO:0000313" key="2">
    <source>
        <dbReference type="Proteomes" id="UP000325433"/>
    </source>
</evidence>
<organism evidence="1 2">
    <name type="scientific">Aspergillus transmontanensis</name>
    <dbReference type="NCBI Taxonomy" id="1034304"/>
    <lineage>
        <taxon>Eukaryota</taxon>
        <taxon>Fungi</taxon>
        <taxon>Dikarya</taxon>
        <taxon>Ascomycota</taxon>
        <taxon>Pezizomycotina</taxon>
        <taxon>Eurotiomycetes</taxon>
        <taxon>Eurotiomycetidae</taxon>
        <taxon>Eurotiales</taxon>
        <taxon>Aspergillaceae</taxon>
        <taxon>Aspergillus</taxon>
        <taxon>Aspergillus subgen. Circumdati</taxon>
    </lineage>
</organism>